<dbReference type="Proteomes" id="UP000307956">
    <property type="component" value="Unassembled WGS sequence"/>
</dbReference>
<dbReference type="OrthoDB" id="148966at2"/>
<reference evidence="6 7" key="1">
    <citation type="submission" date="2019-04" db="EMBL/GenBank/DDBJ databases">
        <title>Azoarcus rhizosphaerae sp. nov. isolated from rhizosphere of Ficus religiosa.</title>
        <authorList>
            <person name="Lin S.-Y."/>
            <person name="Hameed A."/>
            <person name="Hsu Y.-H."/>
            <person name="Young C.-C."/>
        </authorList>
    </citation>
    <scope>NUCLEOTIDE SEQUENCE [LARGE SCALE GENOMIC DNA]</scope>
    <source>
        <strain evidence="6 7">CC-YHH848</strain>
    </source>
</reference>
<keyword evidence="6" id="KW-0378">Hydrolase</keyword>
<dbReference type="AlphaFoldDB" id="A0A4S4AS98"/>
<dbReference type="InterPro" id="IPR036412">
    <property type="entry name" value="HAD-like_sf"/>
</dbReference>
<protein>
    <recommendedName>
        <fullName evidence="5">Haloacid dehalogenase-like hydrolase domain-containing protein 2</fullName>
    </recommendedName>
</protein>
<dbReference type="RefSeq" id="WP_136384245.1">
    <property type="nucleotide sequence ID" value="NZ_SSOD01000004.1"/>
</dbReference>
<keyword evidence="3" id="KW-0479">Metal-binding</keyword>
<evidence type="ECO:0000256" key="4">
    <source>
        <dbReference type="ARBA" id="ARBA00022842"/>
    </source>
</evidence>
<evidence type="ECO:0000256" key="5">
    <source>
        <dbReference type="ARBA" id="ARBA00039666"/>
    </source>
</evidence>
<name>A0A4S4AS98_9RHOO</name>
<comment type="similarity">
    <text evidence="2">Belongs to the HAD-like hydrolase superfamily.</text>
</comment>
<sequence length="247" mass="26351">MQVQALFFDLSGVIYSGVQPIPGVVERVNALRARGFAVRFLTNTASQSRDYLLALLAGMGVEVAHDELFTAPGAAAQWVRSRGHRPYLLLSPNVAHEFDGIPRDDPDCVVLGDAGDDLSYANLNRAFELVLAGATLVGIGYNRYYHDGEGIKLDAGAFVHALEWAAGRQAVIMGKPSAAFFAEVVRSTGLQPAQCLMVGDDVFGDIEGALQAGLQACLVRTGKYRPGDEGRIEGDFRVLASAAGLEP</sequence>
<dbReference type="NCBIfam" id="TIGR01460">
    <property type="entry name" value="HAD-SF-IIA"/>
    <property type="match status" value="1"/>
</dbReference>
<dbReference type="InterPro" id="IPR006355">
    <property type="entry name" value="LHPP/HDHD2"/>
</dbReference>
<proteinExistence type="inferred from homology"/>
<dbReference type="InterPro" id="IPR006357">
    <property type="entry name" value="HAD-SF_hydro_IIA"/>
</dbReference>
<evidence type="ECO:0000256" key="3">
    <source>
        <dbReference type="ARBA" id="ARBA00022723"/>
    </source>
</evidence>
<dbReference type="EMBL" id="SSOD01000004">
    <property type="protein sequence ID" value="THF62692.1"/>
    <property type="molecule type" value="Genomic_DNA"/>
</dbReference>
<dbReference type="PANTHER" id="PTHR19288">
    <property type="entry name" value="4-NITROPHENYLPHOSPHATASE-RELATED"/>
    <property type="match status" value="1"/>
</dbReference>
<evidence type="ECO:0000313" key="6">
    <source>
        <dbReference type="EMBL" id="THF62692.1"/>
    </source>
</evidence>
<dbReference type="InterPro" id="IPR023214">
    <property type="entry name" value="HAD_sf"/>
</dbReference>
<evidence type="ECO:0000313" key="7">
    <source>
        <dbReference type="Proteomes" id="UP000307956"/>
    </source>
</evidence>
<dbReference type="PANTHER" id="PTHR19288:SF46">
    <property type="entry name" value="HALOACID DEHALOGENASE-LIKE HYDROLASE DOMAIN-CONTAINING PROTEIN 2"/>
    <property type="match status" value="1"/>
</dbReference>
<dbReference type="NCBIfam" id="TIGR01458">
    <property type="entry name" value="HAD-SF-IIA-hyp3"/>
    <property type="match status" value="1"/>
</dbReference>
<evidence type="ECO:0000256" key="1">
    <source>
        <dbReference type="ARBA" id="ARBA00001946"/>
    </source>
</evidence>
<dbReference type="Pfam" id="PF13242">
    <property type="entry name" value="Hydrolase_like"/>
    <property type="match status" value="1"/>
</dbReference>
<dbReference type="SUPFAM" id="SSF56784">
    <property type="entry name" value="HAD-like"/>
    <property type="match status" value="1"/>
</dbReference>
<dbReference type="Gene3D" id="3.40.50.1000">
    <property type="entry name" value="HAD superfamily/HAD-like"/>
    <property type="match status" value="2"/>
</dbReference>
<keyword evidence="7" id="KW-1185">Reference proteome</keyword>
<comment type="cofactor">
    <cofactor evidence="1">
        <name>Mg(2+)</name>
        <dbReference type="ChEBI" id="CHEBI:18420"/>
    </cofactor>
</comment>
<keyword evidence="4" id="KW-0460">Magnesium</keyword>
<accession>A0A4S4AS98</accession>
<dbReference type="GO" id="GO:0046872">
    <property type="term" value="F:metal ion binding"/>
    <property type="evidence" value="ECO:0007669"/>
    <property type="project" value="UniProtKB-KW"/>
</dbReference>
<dbReference type="Pfam" id="PF13344">
    <property type="entry name" value="Hydrolase_6"/>
    <property type="match status" value="1"/>
</dbReference>
<comment type="caution">
    <text evidence="6">The sequence shown here is derived from an EMBL/GenBank/DDBJ whole genome shotgun (WGS) entry which is preliminary data.</text>
</comment>
<organism evidence="6 7">
    <name type="scientific">Pseudothauera rhizosphaerae</name>
    <dbReference type="NCBI Taxonomy" id="2565932"/>
    <lineage>
        <taxon>Bacteria</taxon>
        <taxon>Pseudomonadati</taxon>
        <taxon>Pseudomonadota</taxon>
        <taxon>Betaproteobacteria</taxon>
        <taxon>Rhodocyclales</taxon>
        <taxon>Zoogloeaceae</taxon>
        <taxon>Pseudothauera</taxon>
    </lineage>
</organism>
<gene>
    <name evidence="6" type="ORF">E6O51_06965</name>
</gene>
<evidence type="ECO:0000256" key="2">
    <source>
        <dbReference type="ARBA" id="ARBA00007958"/>
    </source>
</evidence>
<dbReference type="GO" id="GO:0005737">
    <property type="term" value="C:cytoplasm"/>
    <property type="evidence" value="ECO:0007669"/>
    <property type="project" value="TreeGrafter"/>
</dbReference>
<dbReference type="GO" id="GO:0016791">
    <property type="term" value="F:phosphatase activity"/>
    <property type="evidence" value="ECO:0007669"/>
    <property type="project" value="InterPro"/>
</dbReference>